<proteinExistence type="predicted"/>
<reference evidence="2" key="1">
    <citation type="submission" date="2011-06" db="EMBL/GenBank/DDBJ databases">
        <authorList>
            <consortium name="US DOE Joint Genome Institute (JGI-PGF)"/>
            <person name="Lucas S."/>
            <person name="Han J."/>
            <person name="Lapidus A."/>
            <person name="Cheng J.-F."/>
            <person name="Goodwin L."/>
            <person name="Pitluck S."/>
            <person name="Peters L."/>
            <person name="Land M.L."/>
            <person name="Hauser L."/>
            <person name="Vogl K."/>
            <person name="Liu Z."/>
            <person name="Overmann J."/>
            <person name="Frigaard N.-U."/>
            <person name="Bryant D.A."/>
            <person name="Woyke T.J."/>
        </authorList>
    </citation>
    <scope>NUCLEOTIDE SEQUENCE [LARGE SCALE GENOMIC DNA]</scope>
    <source>
        <strain evidence="2">970</strain>
    </source>
</reference>
<dbReference type="AlphaFoldDB" id="H8Z489"/>
<protein>
    <submittedName>
        <fullName evidence="1">Uncharacterized protein</fullName>
    </submittedName>
</protein>
<reference evidence="1 2" key="2">
    <citation type="submission" date="2011-11" db="EMBL/GenBank/DDBJ databases">
        <authorList>
            <consortium name="US DOE Joint Genome Institute"/>
            <person name="Lucas S."/>
            <person name="Han J."/>
            <person name="Lapidus A."/>
            <person name="Cheng J.-F."/>
            <person name="Goodwin L."/>
            <person name="Pitluck S."/>
            <person name="Peters L."/>
            <person name="Ovchinnikova G."/>
            <person name="Zhang X."/>
            <person name="Detter J.C."/>
            <person name="Han C."/>
            <person name="Tapia R."/>
            <person name="Land M."/>
            <person name="Hauser L."/>
            <person name="Kyrpides N."/>
            <person name="Ivanova N."/>
            <person name="Pagani I."/>
            <person name="Vogl K."/>
            <person name="Liu Z."/>
            <person name="Overmann J."/>
            <person name="Frigaard N.-U."/>
            <person name="Bryant D."/>
            <person name="Woyke T."/>
        </authorList>
    </citation>
    <scope>NUCLEOTIDE SEQUENCE [LARGE SCALE GENOMIC DNA]</scope>
    <source>
        <strain evidence="1 2">970</strain>
    </source>
</reference>
<dbReference type="EMBL" id="JH603170">
    <property type="protein sequence ID" value="EIC20146.1"/>
    <property type="molecule type" value="Genomic_DNA"/>
</dbReference>
<evidence type="ECO:0000313" key="2">
    <source>
        <dbReference type="Proteomes" id="UP000002964"/>
    </source>
</evidence>
<accession>H8Z489</accession>
<sequence length="93" mass="10796">MTILQSQIDDAPKQLCIDLPPEWEHRRLQVIVRPLVEGSPKTSAVEPPNESANFWQSVLNMRAARDFEPIDWAPGEIDSWRDRSTQEPFPWLD</sequence>
<gene>
    <name evidence="1" type="ORF">Thi970DRAFT_03767</name>
</gene>
<dbReference type="HOGENOM" id="CLU_2398660_0_0_6"/>
<dbReference type="Proteomes" id="UP000002964">
    <property type="component" value="Unassembled WGS sequence"/>
</dbReference>
<dbReference type="OrthoDB" id="5572510at2"/>
<keyword evidence="2" id="KW-1185">Reference proteome</keyword>
<dbReference type="RefSeq" id="WP_009150549.1">
    <property type="nucleotide sequence ID" value="NZ_CP121471.1"/>
</dbReference>
<dbReference type="STRING" id="631362.Thi970DRAFT_03767"/>
<organism evidence="1 2">
    <name type="scientific">Thiorhodovibrio frisius</name>
    <dbReference type="NCBI Taxonomy" id="631362"/>
    <lineage>
        <taxon>Bacteria</taxon>
        <taxon>Pseudomonadati</taxon>
        <taxon>Pseudomonadota</taxon>
        <taxon>Gammaproteobacteria</taxon>
        <taxon>Chromatiales</taxon>
        <taxon>Chromatiaceae</taxon>
        <taxon>Thiorhodovibrio</taxon>
    </lineage>
</organism>
<evidence type="ECO:0000313" key="1">
    <source>
        <dbReference type="EMBL" id="EIC20146.1"/>
    </source>
</evidence>
<name>H8Z489_9GAMM</name>